<organism evidence="2 3">
    <name type="scientific">Paracoccus sulfuroxidans</name>
    <dbReference type="NCBI Taxonomy" id="384678"/>
    <lineage>
        <taxon>Bacteria</taxon>
        <taxon>Pseudomonadati</taxon>
        <taxon>Pseudomonadota</taxon>
        <taxon>Alphaproteobacteria</taxon>
        <taxon>Rhodobacterales</taxon>
        <taxon>Paracoccaceae</taxon>
        <taxon>Paracoccus</taxon>
    </lineage>
</organism>
<gene>
    <name evidence="2" type="ORF">IQ24_02213</name>
</gene>
<evidence type="ECO:0000256" key="1">
    <source>
        <dbReference type="SAM" id="SignalP"/>
    </source>
</evidence>
<comment type="caution">
    <text evidence="2">The sequence shown here is derived from an EMBL/GenBank/DDBJ whole genome shotgun (WGS) entry which is preliminary data.</text>
</comment>
<accession>A0A562NNR5</accession>
<protein>
    <submittedName>
        <fullName evidence="2">Uncharacterized protein</fullName>
    </submittedName>
</protein>
<feature type="signal peptide" evidence="1">
    <location>
        <begin position="1"/>
        <end position="20"/>
    </location>
</feature>
<reference evidence="2 3" key="1">
    <citation type="journal article" date="2015" name="Stand. Genomic Sci.">
        <title>Genomic Encyclopedia of Bacterial and Archaeal Type Strains, Phase III: the genomes of soil and plant-associated and newly described type strains.</title>
        <authorList>
            <person name="Whitman W.B."/>
            <person name="Woyke T."/>
            <person name="Klenk H.P."/>
            <person name="Zhou Y."/>
            <person name="Lilburn T.G."/>
            <person name="Beck B.J."/>
            <person name="De Vos P."/>
            <person name="Vandamme P."/>
            <person name="Eisen J.A."/>
            <person name="Garrity G."/>
            <person name="Hugenholtz P."/>
            <person name="Kyrpides N.C."/>
        </authorList>
    </citation>
    <scope>NUCLEOTIDE SEQUENCE [LARGE SCALE GENOMIC DNA]</scope>
    <source>
        <strain evidence="2 3">CGMCC 1.5364</strain>
    </source>
</reference>
<dbReference type="AlphaFoldDB" id="A0A562NNR5"/>
<dbReference type="EMBL" id="VLKU01000006">
    <property type="protein sequence ID" value="TWI33849.1"/>
    <property type="molecule type" value="Genomic_DNA"/>
</dbReference>
<proteinExistence type="predicted"/>
<evidence type="ECO:0000313" key="2">
    <source>
        <dbReference type="EMBL" id="TWI33849.1"/>
    </source>
</evidence>
<dbReference type="Proteomes" id="UP000316225">
    <property type="component" value="Unassembled WGS sequence"/>
</dbReference>
<evidence type="ECO:0000313" key="3">
    <source>
        <dbReference type="Proteomes" id="UP000316225"/>
    </source>
</evidence>
<sequence>MKFLQNLALVLALGSGAAMADEAGDLVFAERGPWQLGDKGVEWVITQEGPAATGFTAVQNGKLLLEEVKDPADGATVLQLSEESTRAHRKIGPFPVSAGDPTLVFFLENTSRDMAAITGGSPFYIRNRLKDALFRGGKVLEEDGFKVAEFTPFAGDPNADRMGAFKDLTLRFYLKDPSQPIPRMVAQTPGGEPPYRNELVMK</sequence>
<dbReference type="OrthoDB" id="5801444at2"/>
<keyword evidence="1" id="KW-0732">Signal</keyword>
<keyword evidence="3" id="KW-1185">Reference proteome</keyword>
<feature type="chain" id="PRO_5022005700" evidence="1">
    <location>
        <begin position="21"/>
        <end position="202"/>
    </location>
</feature>
<name>A0A562NNR5_9RHOB</name>
<dbReference type="RefSeq" id="WP_145398019.1">
    <property type="nucleotide sequence ID" value="NZ_VLKU01000006.1"/>
</dbReference>